<dbReference type="InterPro" id="IPR006129">
    <property type="entry name" value="AdhesinB"/>
</dbReference>
<keyword evidence="5" id="KW-0732">Signal</keyword>
<dbReference type="EMBL" id="CP133270">
    <property type="protein sequence ID" value="WVX66526.1"/>
    <property type="molecule type" value="Genomic_DNA"/>
</dbReference>
<feature type="transmembrane region" description="Helical" evidence="7">
    <location>
        <begin position="34"/>
        <end position="52"/>
    </location>
</feature>
<organism evidence="8 9">
    <name type="scientific">Candidatus Bealeia paramacronuclearis</name>
    <dbReference type="NCBI Taxonomy" id="1921001"/>
    <lineage>
        <taxon>Bacteria</taxon>
        <taxon>Pseudomonadati</taxon>
        <taxon>Pseudomonadota</taxon>
        <taxon>Alphaproteobacteria</taxon>
        <taxon>Holosporales</taxon>
        <taxon>Holosporaceae</taxon>
        <taxon>Candidatus Bealeia</taxon>
    </lineage>
</organism>
<evidence type="ECO:0000313" key="8">
    <source>
        <dbReference type="EMBL" id="WVX66526.1"/>
    </source>
</evidence>
<protein>
    <submittedName>
        <fullName evidence="8">Metal ABC transporter substrate-binding protein</fullName>
    </submittedName>
</protein>
<sequence length="325" mass="36455">MRFYRNAGSHFKKILKQVQDDVLYLTKFHFKKTIFVMMVTFLFHTPLMAAPLKVVTSFSILADMTKEVGGEWIDVKPIVGPNQDTHVYEPRPSDLKNVAQADLIIINGLGFEGWIERLTQSSGYQKEVAVATQGLQPHRMNHDGQEVPDPHAWHSPQNALIYVENISNALQKVIPEHAADIQKRATSYQEKIKVLDQEMKDTFSIIPIEKRKVITAHDGFGYLGQDYDITFLAPLGISTDSEPSAHQLAVLIKQIHHEGIKAIFIENISNPRLLEQMASEAGVSLQGVLYSDALSAPGTEADTYLKMMHHNIGVLKKAFTVNLSQ</sequence>
<keyword evidence="7" id="KW-0472">Membrane</keyword>
<evidence type="ECO:0000256" key="5">
    <source>
        <dbReference type="ARBA" id="ARBA00022729"/>
    </source>
</evidence>
<keyword evidence="4" id="KW-0479">Metal-binding</keyword>
<dbReference type="SUPFAM" id="SSF53807">
    <property type="entry name" value="Helical backbone' metal receptor"/>
    <property type="match status" value="1"/>
</dbReference>
<accession>A0ABZ2C4C5</accession>
<dbReference type="Proteomes" id="UP001330434">
    <property type="component" value="Chromosome"/>
</dbReference>
<comment type="subcellular location">
    <subcellularLocation>
        <location evidence="1">Cell envelope</location>
    </subcellularLocation>
</comment>
<dbReference type="InterPro" id="IPR050492">
    <property type="entry name" value="Bact_metal-bind_prot9"/>
</dbReference>
<dbReference type="Gene3D" id="3.40.50.1980">
    <property type="entry name" value="Nitrogenase molybdenum iron protein domain"/>
    <property type="match status" value="2"/>
</dbReference>
<evidence type="ECO:0000256" key="7">
    <source>
        <dbReference type="SAM" id="Phobius"/>
    </source>
</evidence>
<dbReference type="InterPro" id="IPR006128">
    <property type="entry name" value="Lipoprotein_PsaA-like"/>
</dbReference>
<dbReference type="Pfam" id="PF01297">
    <property type="entry name" value="ZnuA"/>
    <property type="match status" value="1"/>
</dbReference>
<gene>
    <name evidence="8" type="ORF">Bealeia1_00705</name>
</gene>
<evidence type="ECO:0000256" key="4">
    <source>
        <dbReference type="ARBA" id="ARBA00022723"/>
    </source>
</evidence>
<evidence type="ECO:0000313" key="9">
    <source>
        <dbReference type="Proteomes" id="UP001330434"/>
    </source>
</evidence>
<keyword evidence="9" id="KW-1185">Reference proteome</keyword>
<dbReference type="InterPro" id="IPR006127">
    <property type="entry name" value="ZnuA-like"/>
</dbReference>
<keyword evidence="7" id="KW-0812">Transmembrane</keyword>
<evidence type="ECO:0000256" key="2">
    <source>
        <dbReference type="ARBA" id="ARBA00011028"/>
    </source>
</evidence>
<dbReference type="RefSeq" id="WP_338453710.1">
    <property type="nucleotide sequence ID" value="NZ_CP133270.1"/>
</dbReference>
<dbReference type="PANTHER" id="PTHR42953:SF1">
    <property type="entry name" value="METAL-BINDING PROTEIN HI_0362-RELATED"/>
    <property type="match status" value="1"/>
</dbReference>
<dbReference type="CDD" id="cd01137">
    <property type="entry name" value="PsaA"/>
    <property type="match status" value="1"/>
</dbReference>
<dbReference type="PRINTS" id="PR00691">
    <property type="entry name" value="ADHESINB"/>
</dbReference>
<comment type="similarity">
    <text evidence="2 6">Belongs to the bacterial solute-binding protein 9 family.</text>
</comment>
<dbReference type="PANTHER" id="PTHR42953">
    <property type="entry name" value="HIGH-AFFINITY ZINC UPTAKE SYSTEM PROTEIN ZNUA-RELATED"/>
    <property type="match status" value="1"/>
</dbReference>
<proteinExistence type="inferred from homology"/>
<evidence type="ECO:0000256" key="6">
    <source>
        <dbReference type="RuleBase" id="RU003512"/>
    </source>
</evidence>
<keyword evidence="7" id="KW-1133">Transmembrane helix</keyword>
<keyword evidence="3 6" id="KW-0813">Transport</keyword>
<evidence type="ECO:0000256" key="3">
    <source>
        <dbReference type="ARBA" id="ARBA00022448"/>
    </source>
</evidence>
<dbReference type="PRINTS" id="PR00690">
    <property type="entry name" value="ADHESNFAMILY"/>
</dbReference>
<name>A0ABZ2C4C5_9PROT</name>
<evidence type="ECO:0000256" key="1">
    <source>
        <dbReference type="ARBA" id="ARBA00004196"/>
    </source>
</evidence>
<reference evidence="8 9" key="1">
    <citation type="journal article" date="2024" name="Environ. Microbiol.">
        <title>Novel evolutionary insights on the interactions of the Holosporales (Alphaproteobacteria) with eukaryotic hosts from comparative genomics.</title>
        <authorList>
            <person name="Giovannini M."/>
            <person name="Petroni G."/>
            <person name="Castelli M."/>
        </authorList>
    </citation>
    <scope>NUCLEOTIDE SEQUENCE [LARGE SCALE GENOMIC DNA]</scope>
    <source>
        <strain evidence="8 9">US_Bl 15I1</strain>
    </source>
</reference>